<evidence type="ECO:0000313" key="3">
    <source>
        <dbReference type="Proteomes" id="UP000594454"/>
    </source>
</evidence>
<feature type="transmembrane region" description="Helical" evidence="1">
    <location>
        <begin position="49"/>
        <end position="71"/>
    </location>
</feature>
<accession>A0A7R8UWZ7</accession>
<gene>
    <name evidence="2" type="ORF">HERILL_LOCUS11248</name>
</gene>
<keyword evidence="3" id="KW-1185">Reference proteome</keyword>
<organism evidence="2 3">
    <name type="scientific">Hermetia illucens</name>
    <name type="common">Black soldier fly</name>
    <dbReference type="NCBI Taxonomy" id="343691"/>
    <lineage>
        <taxon>Eukaryota</taxon>
        <taxon>Metazoa</taxon>
        <taxon>Ecdysozoa</taxon>
        <taxon>Arthropoda</taxon>
        <taxon>Hexapoda</taxon>
        <taxon>Insecta</taxon>
        <taxon>Pterygota</taxon>
        <taxon>Neoptera</taxon>
        <taxon>Endopterygota</taxon>
        <taxon>Diptera</taxon>
        <taxon>Brachycera</taxon>
        <taxon>Stratiomyomorpha</taxon>
        <taxon>Stratiomyidae</taxon>
        <taxon>Hermetiinae</taxon>
        <taxon>Hermetia</taxon>
    </lineage>
</organism>
<keyword evidence="1" id="KW-1133">Transmembrane helix</keyword>
<dbReference type="EMBL" id="LR899012">
    <property type="protein sequence ID" value="CAD7088642.1"/>
    <property type="molecule type" value="Genomic_DNA"/>
</dbReference>
<dbReference type="Proteomes" id="UP000594454">
    <property type="component" value="Chromosome 4"/>
</dbReference>
<dbReference type="OrthoDB" id="8045273at2759"/>
<sequence length="128" mass="14784">MPNSETAPFANKCRIPTRTINPWNEANSEDHHQPPLFKRRQGITNHSNILSWVSLMTVAMVSVGVSNVMVITNMENASKRFYLKELGNPVINTETFQFNIQILWSEIQNMARLREHNKQMNQHSGHKL</sequence>
<protein>
    <submittedName>
        <fullName evidence="2">Uncharacterized protein</fullName>
    </submittedName>
</protein>
<name>A0A7R8UWZ7_HERIL</name>
<dbReference type="AlphaFoldDB" id="A0A7R8UWZ7"/>
<dbReference type="InParanoid" id="A0A7R8UWZ7"/>
<keyword evidence="1" id="KW-0812">Transmembrane</keyword>
<evidence type="ECO:0000313" key="2">
    <source>
        <dbReference type="EMBL" id="CAD7088642.1"/>
    </source>
</evidence>
<proteinExistence type="predicted"/>
<evidence type="ECO:0000256" key="1">
    <source>
        <dbReference type="SAM" id="Phobius"/>
    </source>
</evidence>
<reference evidence="2 3" key="1">
    <citation type="submission" date="2020-11" db="EMBL/GenBank/DDBJ databases">
        <authorList>
            <person name="Wallbank WR R."/>
            <person name="Pardo Diaz C."/>
            <person name="Kozak K."/>
            <person name="Martin S."/>
            <person name="Jiggins C."/>
            <person name="Moest M."/>
            <person name="Warren A I."/>
            <person name="Generalovic N T."/>
            <person name="Byers J.R.P. K."/>
            <person name="Montejo-Kovacevich G."/>
            <person name="Yen C E."/>
        </authorList>
    </citation>
    <scope>NUCLEOTIDE SEQUENCE [LARGE SCALE GENOMIC DNA]</scope>
</reference>
<keyword evidence="1" id="KW-0472">Membrane</keyword>